<proteinExistence type="predicted"/>
<name>A0ABP8JDB8_9BACT</name>
<evidence type="ECO:0000313" key="1">
    <source>
        <dbReference type="EMBL" id="GAA4388946.1"/>
    </source>
</evidence>
<protein>
    <recommendedName>
        <fullName evidence="3">DUF2487 family protein</fullName>
    </recommendedName>
</protein>
<reference evidence="2" key="1">
    <citation type="journal article" date="2019" name="Int. J. Syst. Evol. Microbiol.">
        <title>The Global Catalogue of Microorganisms (GCM) 10K type strain sequencing project: providing services to taxonomists for standard genome sequencing and annotation.</title>
        <authorList>
            <consortium name="The Broad Institute Genomics Platform"/>
            <consortium name="The Broad Institute Genome Sequencing Center for Infectious Disease"/>
            <person name="Wu L."/>
            <person name="Ma J."/>
        </authorList>
    </citation>
    <scope>NUCLEOTIDE SEQUENCE [LARGE SCALE GENOMIC DNA]</scope>
    <source>
        <strain evidence="2">JCM 17924</strain>
    </source>
</reference>
<gene>
    <name evidence="1" type="ORF">GCM10023186_35880</name>
</gene>
<keyword evidence="2" id="KW-1185">Reference proteome</keyword>
<accession>A0ABP8JDB8</accession>
<dbReference type="RefSeq" id="WP_345226591.1">
    <property type="nucleotide sequence ID" value="NZ_BAABHA010000012.1"/>
</dbReference>
<dbReference type="Proteomes" id="UP001500454">
    <property type="component" value="Unassembled WGS sequence"/>
</dbReference>
<comment type="caution">
    <text evidence="1">The sequence shown here is derived from an EMBL/GenBank/DDBJ whole genome shotgun (WGS) entry which is preliminary data.</text>
</comment>
<evidence type="ECO:0000313" key="2">
    <source>
        <dbReference type="Proteomes" id="UP001500454"/>
    </source>
</evidence>
<organism evidence="1 2">
    <name type="scientific">Hymenobacter koreensis</name>
    <dbReference type="NCBI Taxonomy" id="1084523"/>
    <lineage>
        <taxon>Bacteria</taxon>
        <taxon>Pseudomonadati</taxon>
        <taxon>Bacteroidota</taxon>
        <taxon>Cytophagia</taxon>
        <taxon>Cytophagales</taxon>
        <taxon>Hymenobacteraceae</taxon>
        <taxon>Hymenobacter</taxon>
    </lineage>
</organism>
<sequence length="149" mass="17129">MNQNNIWEKIDFTEQPDESAYDLLAPQAELLSKLTEGVLKMELYAIDSVLGQEPPIPVAVYSLYVVAPHLGNFKRKIIAVLEGRHTGRFPVDIYCEIDQIKDEGIEKDNFVEKVTEIMSREAVKRTIENLYRQSREHLRSLSNKQKPIA</sequence>
<dbReference type="EMBL" id="BAABHA010000012">
    <property type="protein sequence ID" value="GAA4388946.1"/>
    <property type="molecule type" value="Genomic_DNA"/>
</dbReference>
<evidence type="ECO:0008006" key="3">
    <source>
        <dbReference type="Google" id="ProtNLM"/>
    </source>
</evidence>